<reference evidence="2" key="1">
    <citation type="submission" date="2022-11" db="UniProtKB">
        <authorList>
            <consortium name="WormBaseParasite"/>
        </authorList>
    </citation>
    <scope>IDENTIFICATION</scope>
</reference>
<name>A0A914DCT6_9BILA</name>
<evidence type="ECO:0000313" key="1">
    <source>
        <dbReference type="Proteomes" id="UP000887540"/>
    </source>
</evidence>
<dbReference type="Proteomes" id="UP000887540">
    <property type="component" value="Unplaced"/>
</dbReference>
<protein>
    <submittedName>
        <fullName evidence="2">Uncharacterized protein</fullName>
    </submittedName>
</protein>
<sequence>MEFKLNVSIIIATSWSTMYCTPLVTYEYGIYDKQYDLHIAEFNWSERFGQTKEIFYNFWSQIAAQYPCNPRFVVIGLLIPAALFRATRGEGAPLGGAPGDSPTIFG</sequence>
<evidence type="ECO:0000313" key="2">
    <source>
        <dbReference type="WBParaSite" id="ACRNAN_scaffold22030.g15920.t1"/>
    </source>
</evidence>
<proteinExistence type="predicted"/>
<dbReference type="WBParaSite" id="ACRNAN_scaffold22030.g15920.t1">
    <property type="protein sequence ID" value="ACRNAN_scaffold22030.g15920.t1"/>
    <property type="gene ID" value="ACRNAN_scaffold22030.g15920"/>
</dbReference>
<dbReference type="AlphaFoldDB" id="A0A914DCT6"/>
<organism evidence="1 2">
    <name type="scientific">Acrobeloides nanus</name>
    <dbReference type="NCBI Taxonomy" id="290746"/>
    <lineage>
        <taxon>Eukaryota</taxon>
        <taxon>Metazoa</taxon>
        <taxon>Ecdysozoa</taxon>
        <taxon>Nematoda</taxon>
        <taxon>Chromadorea</taxon>
        <taxon>Rhabditida</taxon>
        <taxon>Tylenchina</taxon>
        <taxon>Cephalobomorpha</taxon>
        <taxon>Cephaloboidea</taxon>
        <taxon>Cephalobidae</taxon>
        <taxon>Acrobeloides</taxon>
    </lineage>
</organism>
<keyword evidence="1" id="KW-1185">Reference proteome</keyword>
<accession>A0A914DCT6</accession>